<accession>A0A7W7WSB2</accession>
<sequence length="223" mass="24165">MAIGSVDLAGTSAVSRYCRAYREGDAGSVFRSAPVRCGPSGRHGGSPRYAACVDSGPLVARSSGASEALSPRVDLRIVMPGAGSRPASGVPTGLGRRTLVVPTLLDPRLTVPTRPQAIRPFRWDREWSLTRMVGRKDRPRPGWLPVRSTPERCPRSLGLTGQWSPRPTRPERAVVRRGGAPTGRSTGRLDRYRCGQGVGAGVRERSAVRRVGHQDDPAHRYDR</sequence>
<dbReference type="Proteomes" id="UP000578819">
    <property type="component" value="Unassembled WGS sequence"/>
</dbReference>
<protein>
    <submittedName>
        <fullName evidence="2">Uncharacterized protein</fullName>
    </submittedName>
</protein>
<organism evidence="2 3">
    <name type="scientific">Micromonospora polyrhachis</name>
    <dbReference type="NCBI Taxonomy" id="1282883"/>
    <lineage>
        <taxon>Bacteria</taxon>
        <taxon>Bacillati</taxon>
        <taxon>Actinomycetota</taxon>
        <taxon>Actinomycetes</taxon>
        <taxon>Micromonosporales</taxon>
        <taxon>Micromonosporaceae</taxon>
        <taxon>Micromonospora</taxon>
    </lineage>
</organism>
<feature type="region of interest" description="Disordered" evidence="1">
    <location>
        <begin position="140"/>
        <end position="223"/>
    </location>
</feature>
<evidence type="ECO:0000313" key="3">
    <source>
        <dbReference type="Proteomes" id="UP000578819"/>
    </source>
</evidence>
<keyword evidence="3" id="KW-1185">Reference proteome</keyword>
<gene>
    <name evidence="2" type="ORF">FHR38_005804</name>
</gene>
<dbReference type="EMBL" id="JACHJW010000001">
    <property type="protein sequence ID" value="MBB4962071.1"/>
    <property type="molecule type" value="Genomic_DNA"/>
</dbReference>
<evidence type="ECO:0000256" key="1">
    <source>
        <dbReference type="SAM" id="MobiDB-lite"/>
    </source>
</evidence>
<name>A0A7W7WSB2_9ACTN</name>
<evidence type="ECO:0000313" key="2">
    <source>
        <dbReference type="EMBL" id="MBB4962071.1"/>
    </source>
</evidence>
<dbReference type="AlphaFoldDB" id="A0A7W7WSB2"/>
<comment type="caution">
    <text evidence="2">The sequence shown here is derived from an EMBL/GenBank/DDBJ whole genome shotgun (WGS) entry which is preliminary data.</text>
</comment>
<feature type="compositionally biased region" description="Basic and acidic residues" evidence="1">
    <location>
        <begin position="202"/>
        <end position="223"/>
    </location>
</feature>
<reference evidence="2 3" key="1">
    <citation type="submission" date="2020-08" db="EMBL/GenBank/DDBJ databases">
        <title>Sequencing the genomes of 1000 actinobacteria strains.</title>
        <authorList>
            <person name="Klenk H.-P."/>
        </authorList>
    </citation>
    <scope>NUCLEOTIDE SEQUENCE [LARGE SCALE GENOMIC DNA]</scope>
    <source>
        <strain evidence="2 3">DSM 45886</strain>
    </source>
</reference>
<proteinExistence type="predicted"/>